<dbReference type="InterPro" id="IPR017520">
    <property type="entry name" value="CHP03086"/>
</dbReference>
<dbReference type="InterPro" id="IPR017517">
    <property type="entry name" value="Maleyloyr_isom"/>
</dbReference>
<evidence type="ECO:0000313" key="4">
    <source>
        <dbReference type="Proteomes" id="UP001165124"/>
    </source>
</evidence>
<dbReference type="Proteomes" id="UP001165124">
    <property type="component" value="Unassembled WGS sequence"/>
</dbReference>
<name>A0A9W6PVX3_9ACTN</name>
<comment type="caution">
    <text evidence="3">The sequence shown here is derived from an EMBL/GenBank/DDBJ whole genome shotgun (WGS) entry which is preliminary data.</text>
</comment>
<feature type="region of interest" description="Disordered" evidence="1">
    <location>
        <begin position="162"/>
        <end position="188"/>
    </location>
</feature>
<feature type="domain" description="Mycothiol-dependent maleylpyruvate isomerase metal-binding" evidence="2">
    <location>
        <begin position="8"/>
        <end position="130"/>
    </location>
</feature>
<proteinExistence type="predicted"/>
<dbReference type="InterPro" id="IPR024344">
    <property type="entry name" value="MDMPI_metal-binding"/>
</dbReference>
<dbReference type="Gene3D" id="1.20.120.450">
    <property type="entry name" value="dinb family like domain"/>
    <property type="match status" value="1"/>
</dbReference>
<dbReference type="Pfam" id="PF11716">
    <property type="entry name" value="MDMPI_N"/>
    <property type="match status" value="1"/>
</dbReference>
<dbReference type="NCBIfam" id="TIGR03086">
    <property type="entry name" value="TIGR03086 family metal-binding protein"/>
    <property type="match status" value="1"/>
</dbReference>
<dbReference type="AlphaFoldDB" id="A0A9W6PVX3"/>
<reference evidence="3" key="1">
    <citation type="submission" date="2023-02" db="EMBL/GenBank/DDBJ databases">
        <title>Actinomadura rubrobrunea NBRC 14622.</title>
        <authorList>
            <person name="Ichikawa N."/>
            <person name="Sato H."/>
            <person name="Tonouchi N."/>
        </authorList>
    </citation>
    <scope>NUCLEOTIDE SEQUENCE</scope>
    <source>
        <strain evidence="3">NBRC 14622</strain>
    </source>
</reference>
<dbReference type="GO" id="GO:0046872">
    <property type="term" value="F:metal ion binding"/>
    <property type="evidence" value="ECO:0007669"/>
    <property type="project" value="InterPro"/>
</dbReference>
<evidence type="ECO:0000313" key="3">
    <source>
        <dbReference type="EMBL" id="GLW63777.1"/>
    </source>
</evidence>
<gene>
    <name evidence="3" type="ORF">Arub01_20210</name>
</gene>
<dbReference type="NCBIfam" id="TIGR03083">
    <property type="entry name" value="maleylpyruvate isomerase family mycothiol-dependent enzyme"/>
    <property type="match status" value="1"/>
</dbReference>
<accession>A0A9W6PVX3</accession>
<evidence type="ECO:0000256" key="1">
    <source>
        <dbReference type="SAM" id="MobiDB-lite"/>
    </source>
</evidence>
<keyword evidence="4" id="KW-1185">Reference proteome</keyword>
<dbReference type="SUPFAM" id="SSF109854">
    <property type="entry name" value="DinB/YfiT-like putative metalloenzymes"/>
    <property type="match status" value="1"/>
</dbReference>
<dbReference type="EMBL" id="BSRZ01000003">
    <property type="protein sequence ID" value="GLW63777.1"/>
    <property type="molecule type" value="Genomic_DNA"/>
</dbReference>
<evidence type="ECO:0000259" key="2">
    <source>
        <dbReference type="Pfam" id="PF11716"/>
    </source>
</evidence>
<sequence>MITITDHFRRAVDDMTDRVHAIRDDQWHRPTPCAGWDVRELVDHVTMENLQVPPLLAGLAAADVADALDGAVLEGDPVAAWDAAARAAVDAFSAPSAADRSVHLPFGDVPGAEYAAEMVADLVIHSWDLARATGADERLDPELVDVVSAWFAANEAAYRSGGLIGPHPRTPPDADPQTRLLDAFGRRR</sequence>
<organism evidence="3 4">
    <name type="scientific">Actinomadura rubrobrunea</name>
    <dbReference type="NCBI Taxonomy" id="115335"/>
    <lineage>
        <taxon>Bacteria</taxon>
        <taxon>Bacillati</taxon>
        <taxon>Actinomycetota</taxon>
        <taxon>Actinomycetes</taxon>
        <taxon>Streptosporangiales</taxon>
        <taxon>Thermomonosporaceae</taxon>
        <taxon>Actinomadura</taxon>
    </lineage>
</organism>
<dbReference type="RefSeq" id="WP_067909168.1">
    <property type="nucleotide sequence ID" value="NZ_BSRZ01000003.1"/>
</dbReference>
<protein>
    <submittedName>
        <fullName evidence="3">TIGR03086 family protein</fullName>
    </submittedName>
</protein>
<dbReference type="InterPro" id="IPR034660">
    <property type="entry name" value="DinB/YfiT-like"/>
</dbReference>